<keyword evidence="4" id="KW-1133">Transmembrane helix</keyword>
<dbReference type="EMBL" id="JAAVMX010000011">
    <property type="protein sequence ID" value="KAF4504297.1"/>
    <property type="molecule type" value="Genomic_DNA"/>
</dbReference>
<feature type="transmembrane region" description="Helical" evidence="4">
    <location>
        <begin position="31"/>
        <end position="55"/>
    </location>
</feature>
<sequence>MDSNYSPVVSHDEVENRPPRRPLSIKRRPRFWLNLWSLLNTIVSVALLVVAMAMVKGTAKPSPAYSPVRADGAERYFNTRYRPSKVFQSPPTDEVDEAWNGWLRENDHLFKFPKEKAIEVGLPEAIELFEDPGYGAYGLGVYHQMHCLNRIRKSFYPDAYYPGQARHELLHHANHCFDVLRQAILCHGDISVVYWWNQNYTRTDEGGKQTYSEEYLRRTPEERVLGSFVTWDSAVQCRDMEAINAWAKANRVDDDKYGGQIVD</sequence>
<dbReference type="AlphaFoldDB" id="A0A8H4LSJ2"/>
<keyword evidence="4" id="KW-0472">Membrane</keyword>
<name>A0A8H4LSJ2_9HYPO</name>
<comment type="similarity">
    <text evidence="2">Belongs to the ustYa family.</text>
</comment>
<evidence type="ECO:0000256" key="1">
    <source>
        <dbReference type="ARBA" id="ARBA00004685"/>
    </source>
</evidence>
<dbReference type="PANTHER" id="PTHR33365:SF4">
    <property type="entry name" value="CYCLOCHLOROTINE BIOSYNTHESIS PROTEIN O"/>
    <property type="match status" value="1"/>
</dbReference>
<dbReference type="OrthoDB" id="3687641at2759"/>
<gene>
    <name evidence="5" type="ORF">G6O67_008464</name>
</gene>
<comment type="pathway">
    <text evidence="1">Mycotoxin biosynthesis.</text>
</comment>
<proteinExistence type="inferred from homology"/>
<dbReference type="Proteomes" id="UP000557566">
    <property type="component" value="Unassembled WGS sequence"/>
</dbReference>
<dbReference type="Pfam" id="PF11807">
    <property type="entry name" value="UstYa"/>
    <property type="match status" value="1"/>
</dbReference>
<dbReference type="PANTHER" id="PTHR33365">
    <property type="entry name" value="YALI0B05434P"/>
    <property type="match status" value="1"/>
</dbReference>
<keyword evidence="4" id="KW-0812">Transmembrane</keyword>
<feature type="region of interest" description="Disordered" evidence="3">
    <location>
        <begin position="1"/>
        <end position="20"/>
    </location>
</feature>
<evidence type="ECO:0000313" key="6">
    <source>
        <dbReference type="Proteomes" id="UP000557566"/>
    </source>
</evidence>
<protein>
    <recommendedName>
        <fullName evidence="7">Tat pathway signal sequence</fullName>
    </recommendedName>
</protein>
<reference evidence="5 6" key="1">
    <citation type="journal article" date="2020" name="Genome Biol. Evol.">
        <title>A new high-quality draft genome assembly of the Chinese cordyceps Ophiocordyceps sinensis.</title>
        <authorList>
            <person name="Shu R."/>
            <person name="Zhang J."/>
            <person name="Meng Q."/>
            <person name="Zhang H."/>
            <person name="Zhou G."/>
            <person name="Li M."/>
            <person name="Wu P."/>
            <person name="Zhao Y."/>
            <person name="Chen C."/>
            <person name="Qin Q."/>
        </authorList>
    </citation>
    <scope>NUCLEOTIDE SEQUENCE [LARGE SCALE GENOMIC DNA]</scope>
    <source>
        <strain evidence="5 6">IOZ07</strain>
    </source>
</reference>
<evidence type="ECO:0000256" key="2">
    <source>
        <dbReference type="ARBA" id="ARBA00035112"/>
    </source>
</evidence>
<evidence type="ECO:0000256" key="4">
    <source>
        <dbReference type="SAM" id="Phobius"/>
    </source>
</evidence>
<organism evidence="5 6">
    <name type="scientific">Ophiocordyceps sinensis</name>
    <dbReference type="NCBI Taxonomy" id="72228"/>
    <lineage>
        <taxon>Eukaryota</taxon>
        <taxon>Fungi</taxon>
        <taxon>Dikarya</taxon>
        <taxon>Ascomycota</taxon>
        <taxon>Pezizomycotina</taxon>
        <taxon>Sordariomycetes</taxon>
        <taxon>Hypocreomycetidae</taxon>
        <taxon>Hypocreales</taxon>
        <taxon>Ophiocordycipitaceae</taxon>
        <taxon>Ophiocordyceps</taxon>
    </lineage>
</organism>
<accession>A0A8H4LSJ2</accession>
<keyword evidence="6" id="KW-1185">Reference proteome</keyword>
<evidence type="ECO:0000256" key="3">
    <source>
        <dbReference type="SAM" id="MobiDB-lite"/>
    </source>
</evidence>
<dbReference type="GO" id="GO:0043386">
    <property type="term" value="P:mycotoxin biosynthetic process"/>
    <property type="evidence" value="ECO:0007669"/>
    <property type="project" value="InterPro"/>
</dbReference>
<dbReference type="InterPro" id="IPR021765">
    <property type="entry name" value="UstYa-like"/>
</dbReference>
<evidence type="ECO:0008006" key="7">
    <source>
        <dbReference type="Google" id="ProtNLM"/>
    </source>
</evidence>
<evidence type="ECO:0000313" key="5">
    <source>
        <dbReference type="EMBL" id="KAF4504297.1"/>
    </source>
</evidence>
<comment type="caution">
    <text evidence="5">The sequence shown here is derived from an EMBL/GenBank/DDBJ whole genome shotgun (WGS) entry which is preliminary data.</text>
</comment>